<sequence length="114" mass="13254">MPCARPPYREVQVVMNLKEKLLFTRLANFLRAASNLQRVNFFSGFLFSTGYHHHDQAFHFLTEPLAALKLKELSLYGFCLAEHHLDSIIRNAAPTLKKLKLHNIRIRSVGWYQS</sequence>
<gene>
    <name evidence="1" type="ORF">K402DRAFT_458087</name>
</gene>
<dbReference type="EMBL" id="ML977200">
    <property type="protein sequence ID" value="KAF1981396.1"/>
    <property type="molecule type" value="Genomic_DNA"/>
</dbReference>
<evidence type="ECO:0008006" key="3">
    <source>
        <dbReference type="Google" id="ProtNLM"/>
    </source>
</evidence>
<proteinExistence type="predicted"/>
<keyword evidence="2" id="KW-1185">Reference proteome</keyword>
<name>A0A6G1GKC6_9PEZI</name>
<protein>
    <recommendedName>
        <fullName evidence="3">F-box domain-containing protein</fullName>
    </recommendedName>
</protein>
<dbReference type="Proteomes" id="UP000800041">
    <property type="component" value="Unassembled WGS sequence"/>
</dbReference>
<organism evidence="1 2">
    <name type="scientific">Aulographum hederae CBS 113979</name>
    <dbReference type="NCBI Taxonomy" id="1176131"/>
    <lineage>
        <taxon>Eukaryota</taxon>
        <taxon>Fungi</taxon>
        <taxon>Dikarya</taxon>
        <taxon>Ascomycota</taxon>
        <taxon>Pezizomycotina</taxon>
        <taxon>Dothideomycetes</taxon>
        <taxon>Pleosporomycetidae</taxon>
        <taxon>Aulographales</taxon>
        <taxon>Aulographaceae</taxon>
    </lineage>
</organism>
<reference evidence="1" key="1">
    <citation type="journal article" date="2020" name="Stud. Mycol.">
        <title>101 Dothideomycetes genomes: a test case for predicting lifestyles and emergence of pathogens.</title>
        <authorList>
            <person name="Haridas S."/>
            <person name="Albert R."/>
            <person name="Binder M."/>
            <person name="Bloem J."/>
            <person name="Labutti K."/>
            <person name="Salamov A."/>
            <person name="Andreopoulos B."/>
            <person name="Baker S."/>
            <person name="Barry K."/>
            <person name="Bills G."/>
            <person name="Bluhm B."/>
            <person name="Cannon C."/>
            <person name="Castanera R."/>
            <person name="Culley D."/>
            <person name="Daum C."/>
            <person name="Ezra D."/>
            <person name="Gonzalez J."/>
            <person name="Henrissat B."/>
            <person name="Kuo A."/>
            <person name="Liang C."/>
            <person name="Lipzen A."/>
            <person name="Lutzoni F."/>
            <person name="Magnuson J."/>
            <person name="Mondo S."/>
            <person name="Nolan M."/>
            <person name="Ohm R."/>
            <person name="Pangilinan J."/>
            <person name="Park H.-J."/>
            <person name="Ramirez L."/>
            <person name="Alfaro M."/>
            <person name="Sun H."/>
            <person name="Tritt A."/>
            <person name="Yoshinaga Y."/>
            <person name="Zwiers L.-H."/>
            <person name="Turgeon B."/>
            <person name="Goodwin S."/>
            <person name="Spatafora J."/>
            <person name="Crous P."/>
            <person name="Grigoriev I."/>
        </authorList>
    </citation>
    <scope>NUCLEOTIDE SEQUENCE</scope>
    <source>
        <strain evidence="1">CBS 113979</strain>
    </source>
</reference>
<evidence type="ECO:0000313" key="2">
    <source>
        <dbReference type="Proteomes" id="UP000800041"/>
    </source>
</evidence>
<evidence type="ECO:0000313" key="1">
    <source>
        <dbReference type="EMBL" id="KAF1981396.1"/>
    </source>
</evidence>
<accession>A0A6G1GKC6</accession>
<dbReference type="AlphaFoldDB" id="A0A6G1GKC6"/>